<keyword evidence="2" id="KW-1185">Reference proteome</keyword>
<dbReference type="AlphaFoldDB" id="A0A6P4DLE2"/>
<feature type="domain" description="Reverse transcriptase Ty1/copia-type" evidence="1">
    <location>
        <begin position="78"/>
        <end position="165"/>
    </location>
</feature>
<protein>
    <submittedName>
        <fullName evidence="3">Uncharacterized mitochondrial protein AtMg00810-like</fullName>
    </submittedName>
</protein>
<dbReference type="GeneID" id="107490186"/>
<accession>A0A6P4DLE2</accession>
<sequence>MDTEEDSMKEAKCIMEGISYSEEQYERNYNNQVNQSKANFNNVLATPATIQDPNGYPDSGATHHMTHDKQNLIEKEEYVSDEQVVIGDGTYDIIITGDSEQHVKEVIEKLNAKFSLKDMGDLHYFLGVQVAKTRIGGLILSQQKYIGKVLKKVNIDGYISSHTPLPSNVKFSTFGGSSFDDPQLYRSRMVKRILRYLSGTRNYGLQLNKDNLIQVTAYYDSDWVGDLDNRKSTSGYCVFLSSNLIFWASRKQIAVARSSTEIEYRNMTILAAELL</sequence>
<dbReference type="InterPro" id="IPR013103">
    <property type="entry name" value="RVT_2"/>
</dbReference>
<dbReference type="CDD" id="cd09272">
    <property type="entry name" value="RNase_HI_RT_Ty1"/>
    <property type="match status" value="1"/>
</dbReference>
<reference evidence="3" key="2">
    <citation type="submission" date="2025-08" db="UniProtKB">
        <authorList>
            <consortium name="RefSeq"/>
        </authorList>
    </citation>
    <scope>IDENTIFICATION</scope>
    <source>
        <tissue evidence="3">Whole plant</tissue>
    </source>
</reference>
<dbReference type="OrthoDB" id="1426677at2759"/>
<gene>
    <name evidence="3" type="primary">LOC107490186</name>
</gene>
<evidence type="ECO:0000259" key="1">
    <source>
        <dbReference type="Pfam" id="PF07727"/>
    </source>
</evidence>
<dbReference type="PANTHER" id="PTHR11439">
    <property type="entry name" value="GAG-POL-RELATED RETROTRANSPOSON"/>
    <property type="match status" value="1"/>
</dbReference>
<evidence type="ECO:0000313" key="3">
    <source>
        <dbReference type="RefSeq" id="XP_015966445.1"/>
    </source>
</evidence>
<evidence type="ECO:0000313" key="2">
    <source>
        <dbReference type="Proteomes" id="UP000515211"/>
    </source>
</evidence>
<reference evidence="2" key="1">
    <citation type="journal article" date="2016" name="Nat. Genet.">
        <title>The genome sequences of Arachis duranensis and Arachis ipaensis, the diploid ancestors of cultivated peanut.</title>
        <authorList>
            <person name="Bertioli D.J."/>
            <person name="Cannon S.B."/>
            <person name="Froenicke L."/>
            <person name="Huang G."/>
            <person name="Farmer A.D."/>
            <person name="Cannon E.K."/>
            <person name="Liu X."/>
            <person name="Gao D."/>
            <person name="Clevenger J."/>
            <person name="Dash S."/>
            <person name="Ren L."/>
            <person name="Moretzsohn M.C."/>
            <person name="Shirasawa K."/>
            <person name="Huang W."/>
            <person name="Vidigal B."/>
            <person name="Abernathy B."/>
            <person name="Chu Y."/>
            <person name="Niederhuth C.E."/>
            <person name="Umale P."/>
            <person name="Araujo A.C."/>
            <person name="Kozik A."/>
            <person name="Kim K.D."/>
            <person name="Burow M.D."/>
            <person name="Varshney R.K."/>
            <person name="Wang X."/>
            <person name="Zhang X."/>
            <person name="Barkley N."/>
            <person name="Guimaraes P.M."/>
            <person name="Isobe S."/>
            <person name="Guo B."/>
            <person name="Liao B."/>
            <person name="Stalker H.T."/>
            <person name="Schmitz R.J."/>
            <person name="Scheffler B.E."/>
            <person name="Leal-Bertioli S.C."/>
            <person name="Xun X."/>
            <person name="Jackson S.A."/>
            <person name="Michelmore R."/>
            <person name="Ozias-Akins P."/>
        </authorList>
    </citation>
    <scope>NUCLEOTIDE SEQUENCE [LARGE SCALE GENOMIC DNA]</scope>
    <source>
        <strain evidence="2">cv. V14167</strain>
    </source>
</reference>
<dbReference type="RefSeq" id="XP_015966445.1">
    <property type="nucleotide sequence ID" value="XM_016110959.1"/>
</dbReference>
<dbReference type="Proteomes" id="UP000515211">
    <property type="component" value="Chromosome 5"/>
</dbReference>
<dbReference type="Pfam" id="PF07727">
    <property type="entry name" value="RVT_2"/>
    <property type="match status" value="1"/>
</dbReference>
<name>A0A6P4DLE2_ARADU</name>
<organism evidence="2 3">
    <name type="scientific">Arachis duranensis</name>
    <name type="common">Wild peanut</name>
    <dbReference type="NCBI Taxonomy" id="130453"/>
    <lineage>
        <taxon>Eukaryota</taxon>
        <taxon>Viridiplantae</taxon>
        <taxon>Streptophyta</taxon>
        <taxon>Embryophyta</taxon>
        <taxon>Tracheophyta</taxon>
        <taxon>Spermatophyta</taxon>
        <taxon>Magnoliopsida</taxon>
        <taxon>eudicotyledons</taxon>
        <taxon>Gunneridae</taxon>
        <taxon>Pentapetalae</taxon>
        <taxon>rosids</taxon>
        <taxon>fabids</taxon>
        <taxon>Fabales</taxon>
        <taxon>Fabaceae</taxon>
        <taxon>Papilionoideae</taxon>
        <taxon>50 kb inversion clade</taxon>
        <taxon>dalbergioids sensu lato</taxon>
        <taxon>Dalbergieae</taxon>
        <taxon>Pterocarpus clade</taxon>
        <taxon>Arachis</taxon>
    </lineage>
</organism>
<dbReference type="PANTHER" id="PTHR11439:SF483">
    <property type="entry name" value="PEPTIDE SYNTHASE GLIP-LIKE, PUTATIVE (AFU_ORTHOLOGUE AFUA_3G12920)-RELATED"/>
    <property type="match status" value="1"/>
</dbReference>
<proteinExistence type="predicted"/>
<dbReference type="KEGG" id="adu:107490186"/>